<accession>A0AAD5RIG1</accession>
<dbReference type="SUPFAM" id="SSF57701">
    <property type="entry name" value="Zn2/Cys6 DNA-binding domain"/>
    <property type="match status" value="1"/>
</dbReference>
<dbReference type="Pfam" id="PF00172">
    <property type="entry name" value="Zn_clus"/>
    <property type="match status" value="1"/>
</dbReference>
<comment type="subcellular location">
    <subcellularLocation>
        <location evidence="1">Nucleus</location>
    </subcellularLocation>
</comment>
<evidence type="ECO:0000313" key="6">
    <source>
        <dbReference type="Proteomes" id="UP001201980"/>
    </source>
</evidence>
<sequence length="517" mass="57363">MVPISPSHPCHNCRRRRLRCDKAWPRCQKCISLREDCLGYDKQFKFINSNDDQSRRLRGAQRAKTGPSESALKVAPPPHAPLLPPTDPMFQRLGAPDRRYLAYFIDRVCPDMVSEDSPTNPFRELIPQVLTKGNECLFHILLATSALHWSNSQLPKMLVPSPACVEGSTRPQLIIGQEVKPRSPAVVDALRSRQEAIRCMRKVLGGLESDGTDNAVVLGSAMFFVNFDLIDVEKSDLKGGWKAHLEGASKILEALCPDKNLGAASSSLRDAIVSELFIYQILATTLTATALTPRVDGYILQLWPLLDRCETNLYLCCPQEILWIILYASHLASCIAAEGMTEVYFNCALQLLDKALAFDIPGWTARLKKGVGTKSDLVSKQHVASAHRSAACTYILNLIPAIRPFSQVPLESLVAESIGHLSSVKKSDPDFKGTPWPTFMTGLNVKDLDTRSWLLQRLVTVFEKCPWGYILTAVQVLQDSWMKVDGAAASLEFGQLEDENTGALQQLRAMNFDCLVV</sequence>
<proteinExistence type="predicted"/>
<dbReference type="GO" id="GO:0000981">
    <property type="term" value="F:DNA-binding transcription factor activity, RNA polymerase II-specific"/>
    <property type="evidence" value="ECO:0007669"/>
    <property type="project" value="InterPro"/>
</dbReference>
<dbReference type="Pfam" id="PF11951">
    <property type="entry name" value="Fungal_trans_2"/>
    <property type="match status" value="1"/>
</dbReference>
<evidence type="ECO:0000259" key="4">
    <source>
        <dbReference type="PROSITE" id="PS50048"/>
    </source>
</evidence>
<keyword evidence="2" id="KW-0539">Nucleus</keyword>
<dbReference type="Proteomes" id="UP001201980">
    <property type="component" value="Unassembled WGS sequence"/>
</dbReference>
<evidence type="ECO:0000256" key="3">
    <source>
        <dbReference type="SAM" id="MobiDB-lite"/>
    </source>
</evidence>
<dbReference type="GO" id="GO:0045944">
    <property type="term" value="P:positive regulation of transcription by RNA polymerase II"/>
    <property type="evidence" value="ECO:0007669"/>
    <property type="project" value="TreeGrafter"/>
</dbReference>
<evidence type="ECO:0000256" key="2">
    <source>
        <dbReference type="ARBA" id="ARBA00023242"/>
    </source>
</evidence>
<dbReference type="PROSITE" id="PS00463">
    <property type="entry name" value="ZN2_CY6_FUNGAL_1"/>
    <property type="match status" value="1"/>
</dbReference>
<dbReference type="CDD" id="cd00067">
    <property type="entry name" value="GAL4"/>
    <property type="match status" value="1"/>
</dbReference>
<dbReference type="EMBL" id="JAKWBI020000424">
    <property type="protein sequence ID" value="KAJ2895147.1"/>
    <property type="molecule type" value="Genomic_DNA"/>
</dbReference>
<dbReference type="InterPro" id="IPR021858">
    <property type="entry name" value="Fun_TF"/>
</dbReference>
<comment type="caution">
    <text evidence="5">The sequence shown here is derived from an EMBL/GenBank/DDBJ whole genome shotgun (WGS) entry which is preliminary data.</text>
</comment>
<dbReference type="InterPro" id="IPR036864">
    <property type="entry name" value="Zn2-C6_fun-type_DNA-bd_sf"/>
</dbReference>
<dbReference type="SMART" id="SM00066">
    <property type="entry name" value="GAL4"/>
    <property type="match status" value="1"/>
</dbReference>
<evidence type="ECO:0000313" key="5">
    <source>
        <dbReference type="EMBL" id="KAJ2895147.1"/>
    </source>
</evidence>
<feature type="region of interest" description="Disordered" evidence="3">
    <location>
        <begin position="52"/>
        <end position="85"/>
    </location>
</feature>
<gene>
    <name evidence="5" type="ORF">MKZ38_006864</name>
</gene>
<organism evidence="5 6">
    <name type="scientific">Zalerion maritima</name>
    <dbReference type="NCBI Taxonomy" id="339359"/>
    <lineage>
        <taxon>Eukaryota</taxon>
        <taxon>Fungi</taxon>
        <taxon>Dikarya</taxon>
        <taxon>Ascomycota</taxon>
        <taxon>Pezizomycotina</taxon>
        <taxon>Sordariomycetes</taxon>
        <taxon>Lulworthiomycetidae</taxon>
        <taxon>Lulworthiales</taxon>
        <taxon>Lulworthiaceae</taxon>
        <taxon>Zalerion</taxon>
    </lineage>
</organism>
<dbReference type="AlphaFoldDB" id="A0AAD5RIG1"/>
<protein>
    <submittedName>
        <fullName evidence="5">Acriflavine sensitivity control protein acr-2</fullName>
    </submittedName>
</protein>
<dbReference type="GO" id="GO:0005634">
    <property type="term" value="C:nucleus"/>
    <property type="evidence" value="ECO:0007669"/>
    <property type="project" value="UniProtKB-SubCell"/>
</dbReference>
<name>A0AAD5RIG1_9PEZI</name>
<feature type="domain" description="Zn(2)-C6 fungal-type" evidence="4">
    <location>
        <begin position="9"/>
        <end position="37"/>
    </location>
</feature>
<evidence type="ECO:0000256" key="1">
    <source>
        <dbReference type="ARBA" id="ARBA00004123"/>
    </source>
</evidence>
<dbReference type="GO" id="GO:0000976">
    <property type="term" value="F:transcription cis-regulatory region binding"/>
    <property type="evidence" value="ECO:0007669"/>
    <property type="project" value="TreeGrafter"/>
</dbReference>
<dbReference type="InterPro" id="IPR001138">
    <property type="entry name" value="Zn2Cys6_DnaBD"/>
</dbReference>
<reference evidence="5" key="1">
    <citation type="submission" date="2022-07" db="EMBL/GenBank/DDBJ databases">
        <title>Draft genome sequence of Zalerion maritima ATCC 34329, a (micro)plastics degrading marine fungus.</title>
        <authorList>
            <person name="Paco A."/>
            <person name="Goncalves M.F.M."/>
            <person name="Rocha-Santos T.A.P."/>
            <person name="Alves A."/>
        </authorList>
    </citation>
    <scope>NUCLEOTIDE SEQUENCE</scope>
    <source>
        <strain evidence="5">ATCC 34329</strain>
    </source>
</reference>
<dbReference type="Gene3D" id="4.10.240.10">
    <property type="entry name" value="Zn(2)-C6 fungal-type DNA-binding domain"/>
    <property type="match status" value="1"/>
</dbReference>
<dbReference type="PANTHER" id="PTHR37534:SF51">
    <property type="entry name" value="ACRIFLAVINE SENSITIVITY CONTROL PROTEIN ACR-2"/>
    <property type="match status" value="1"/>
</dbReference>
<dbReference type="PANTHER" id="PTHR37534">
    <property type="entry name" value="TRANSCRIPTIONAL ACTIVATOR PROTEIN UGA3"/>
    <property type="match status" value="1"/>
</dbReference>
<dbReference type="PROSITE" id="PS50048">
    <property type="entry name" value="ZN2_CY6_FUNGAL_2"/>
    <property type="match status" value="1"/>
</dbReference>
<feature type="compositionally biased region" description="Pro residues" evidence="3">
    <location>
        <begin position="75"/>
        <end position="85"/>
    </location>
</feature>
<keyword evidence="6" id="KW-1185">Reference proteome</keyword>
<dbReference type="GO" id="GO:0008270">
    <property type="term" value="F:zinc ion binding"/>
    <property type="evidence" value="ECO:0007669"/>
    <property type="project" value="InterPro"/>
</dbReference>